<sequence>MIVDCAIIGGGPAGLSAALVLGRARRSVLLIDDHKPRNAVTKAGHGYLTRDGIAPNEFRRMAREEASGYSTVRLRQGRVMTVESFPGRFRLRTEAGGTAEARTLLLAAGLKEQLPDIPGLKELYGSSLFNCPYCDGWELRDTPLVAVSTSNNLFHQAKLLLGWSRDLLVCTHGQGQLSGQQQQALEAHGVKIVRSRITAMEGSDGQLKAVLFEDGTRIARSGGFVTPEAMLGTPLGAQLGCAHDAVGAVMVDGYGRTTVPGVYAAGDTSGMSPSQVVAAAASGNRAAFGIGGDLAEIDFGGM</sequence>
<dbReference type="RefSeq" id="WP_089524915.1">
    <property type="nucleotide sequence ID" value="NZ_NMUQ01000002.1"/>
</dbReference>
<dbReference type="PRINTS" id="PR00368">
    <property type="entry name" value="FADPNR"/>
</dbReference>
<proteinExistence type="predicted"/>
<dbReference type="Pfam" id="PF07992">
    <property type="entry name" value="Pyr_redox_2"/>
    <property type="match status" value="1"/>
</dbReference>
<dbReference type="AlphaFoldDB" id="A0A229NW60"/>
<name>A0A229NW60_9BACL</name>
<dbReference type="InterPro" id="IPR023753">
    <property type="entry name" value="FAD/NAD-binding_dom"/>
</dbReference>
<protein>
    <submittedName>
        <fullName evidence="6">Pyridine nucleotide-disulfide oxidoreductase</fullName>
    </submittedName>
</protein>
<comment type="cofactor">
    <cofactor evidence="1">
        <name>FAD</name>
        <dbReference type="ChEBI" id="CHEBI:57692"/>
    </cofactor>
</comment>
<comment type="caution">
    <text evidence="6">The sequence shown here is derived from an EMBL/GenBank/DDBJ whole genome shotgun (WGS) entry which is preliminary data.</text>
</comment>
<dbReference type="PRINTS" id="PR00469">
    <property type="entry name" value="PNDRDTASEII"/>
</dbReference>
<dbReference type="Proteomes" id="UP000215145">
    <property type="component" value="Unassembled WGS sequence"/>
</dbReference>
<accession>A0A229NW60</accession>
<gene>
    <name evidence="6" type="ORF">CGZ75_13980</name>
</gene>
<dbReference type="InterPro" id="IPR036188">
    <property type="entry name" value="FAD/NAD-bd_sf"/>
</dbReference>
<keyword evidence="3" id="KW-0285">Flavoprotein</keyword>
<dbReference type="EMBL" id="NMUQ01000002">
    <property type="protein sequence ID" value="OXM14092.1"/>
    <property type="molecule type" value="Genomic_DNA"/>
</dbReference>
<comment type="subunit">
    <text evidence="2">Homodimer.</text>
</comment>
<reference evidence="6 7" key="1">
    <citation type="submission" date="2017-07" db="EMBL/GenBank/DDBJ databases">
        <title>Paenibacillus herberti R33 genome sequencing and assembly.</title>
        <authorList>
            <person name="Su W."/>
        </authorList>
    </citation>
    <scope>NUCLEOTIDE SEQUENCE [LARGE SCALE GENOMIC DNA]</scope>
    <source>
        <strain evidence="6 7">R33</strain>
    </source>
</reference>
<dbReference type="OrthoDB" id="9806179at2"/>
<feature type="domain" description="FAD/NAD(P)-binding" evidence="5">
    <location>
        <begin position="4"/>
        <end position="283"/>
    </location>
</feature>
<evidence type="ECO:0000313" key="7">
    <source>
        <dbReference type="Proteomes" id="UP000215145"/>
    </source>
</evidence>
<evidence type="ECO:0000256" key="1">
    <source>
        <dbReference type="ARBA" id="ARBA00001974"/>
    </source>
</evidence>
<evidence type="ECO:0000313" key="6">
    <source>
        <dbReference type="EMBL" id="OXM14092.1"/>
    </source>
</evidence>
<organism evidence="6 7">
    <name type="scientific">Paenibacillus herberti</name>
    <dbReference type="NCBI Taxonomy" id="1619309"/>
    <lineage>
        <taxon>Bacteria</taxon>
        <taxon>Bacillati</taxon>
        <taxon>Bacillota</taxon>
        <taxon>Bacilli</taxon>
        <taxon>Bacillales</taxon>
        <taxon>Paenibacillaceae</taxon>
        <taxon>Paenibacillus</taxon>
    </lineage>
</organism>
<dbReference type="GO" id="GO:0016491">
    <property type="term" value="F:oxidoreductase activity"/>
    <property type="evidence" value="ECO:0007669"/>
    <property type="project" value="UniProtKB-KW"/>
</dbReference>
<evidence type="ECO:0000259" key="5">
    <source>
        <dbReference type="Pfam" id="PF07992"/>
    </source>
</evidence>
<keyword evidence="4" id="KW-0560">Oxidoreductase</keyword>
<evidence type="ECO:0000256" key="4">
    <source>
        <dbReference type="ARBA" id="ARBA00023002"/>
    </source>
</evidence>
<dbReference type="InterPro" id="IPR050097">
    <property type="entry name" value="Ferredoxin-NADP_redctase_2"/>
</dbReference>
<dbReference type="SUPFAM" id="SSF51905">
    <property type="entry name" value="FAD/NAD(P)-binding domain"/>
    <property type="match status" value="1"/>
</dbReference>
<evidence type="ECO:0000256" key="3">
    <source>
        <dbReference type="ARBA" id="ARBA00022630"/>
    </source>
</evidence>
<keyword evidence="7" id="KW-1185">Reference proteome</keyword>
<dbReference type="PANTHER" id="PTHR48105">
    <property type="entry name" value="THIOREDOXIN REDUCTASE 1-RELATED-RELATED"/>
    <property type="match status" value="1"/>
</dbReference>
<dbReference type="Gene3D" id="3.50.50.60">
    <property type="entry name" value="FAD/NAD(P)-binding domain"/>
    <property type="match status" value="2"/>
</dbReference>
<evidence type="ECO:0000256" key="2">
    <source>
        <dbReference type="ARBA" id="ARBA00011738"/>
    </source>
</evidence>